<dbReference type="Gene3D" id="1.10.10.10">
    <property type="entry name" value="Winged helix-like DNA-binding domain superfamily/Winged helix DNA-binding domain"/>
    <property type="match status" value="1"/>
</dbReference>
<feature type="domain" description="HTH lysR-type" evidence="4">
    <location>
        <begin position="6"/>
        <end position="63"/>
    </location>
</feature>
<evidence type="ECO:0000313" key="5">
    <source>
        <dbReference type="EMBL" id="QDO85898.1"/>
    </source>
</evidence>
<keyword evidence="2" id="KW-0805">Transcription regulation</keyword>
<dbReference type="Pfam" id="PF00126">
    <property type="entry name" value="HTH_1"/>
    <property type="match status" value="1"/>
</dbReference>
<protein>
    <submittedName>
        <fullName evidence="5">LysR family transcriptional regulator</fullName>
    </submittedName>
</protein>
<reference evidence="5 6" key="1">
    <citation type="submission" date="2019-07" db="EMBL/GenBank/DDBJ databases">
        <title>Shewanella sp. YLB-06 whole genomic sequence.</title>
        <authorList>
            <person name="Yu L."/>
        </authorList>
    </citation>
    <scope>NUCLEOTIDE SEQUENCE [LARGE SCALE GENOMIC DNA]</scope>
    <source>
        <strain evidence="5 6">YLB-06</strain>
    </source>
</reference>
<evidence type="ECO:0000256" key="3">
    <source>
        <dbReference type="ARBA" id="ARBA00023163"/>
    </source>
</evidence>
<evidence type="ECO:0000313" key="6">
    <source>
        <dbReference type="Proteomes" id="UP000315947"/>
    </source>
</evidence>
<sequence length="288" mass="33209">MKPFAWGAAQIKTFVTVAEERSFSQAARRLHKDRKTISEKIENLEIDLGYSLFTRSSRQLLLTENGSRLLKRAQILLAYNESFARYAETLMCGEAGQLTLCFDESIDRSFLLHLEDKLRLEKIKLNLLCTSRSYGEMLLKQGKADYGLFLSRGKLINSELRWRIMGSVEMKIFAHKDFFSSCLGVLSIQELSSKNQLVLLTELTEELKIKMIISDSYQLVNDIFLFRTLLERQVGWSFAPTHYDFSDNPNITSLNTEIGLDGFNFSNVLLWGKDLPPYFDYLVELLDH</sequence>
<organism evidence="5 6">
    <name type="scientific">Shewanella psychropiezotolerans</name>
    <dbReference type="NCBI Taxonomy" id="2593655"/>
    <lineage>
        <taxon>Bacteria</taxon>
        <taxon>Pseudomonadati</taxon>
        <taxon>Pseudomonadota</taxon>
        <taxon>Gammaproteobacteria</taxon>
        <taxon>Alteromonadales</taxon>
        <taxon>Shewanellaceae</taxon>
        <taxon>Shewanella</taxon>
    </lineage>
</organism>
<dbReference type="InterPro" id="IPR036390">
    <property type="entry name" value="WH_DNA-bd_sf"/>
</dbReference>
<dbReference type="SUPFAM" id="SSF46785">
    <property type="entry name" value="Winged helix' DNA-binding domain"/>
    <property type="match status" value="1"/>
</dbReference>
<gene>
    <name evidence="5" type="ORF">FM037_24850</name>
</gene>
<dbReference type="Gene3D" id="3.40.190.290">
    <property type="match status" value="1"/>
</dbReference>
<comment type="similarity">
    <text evidence="1">Belongs to the LysR transcriptional regulatory family.</text>
</comment>
<dbReference type="InterPro" id="IPR036388">
    <property type="entry name" value="WH-like_DNA-bd_sf"/>
</dbReference>
<evidence type="ECO:0000259" key="4">
    <source>
        <dbReference type="PROSITE" id="PS50931"/>
    </source>
</evidence>
<keyword evidence="3" id="KW-0804">Transcription</keyword>
<accession>A0ABX5X3H2</accession>
<name>A0ABX5X3H2_9GAMM</name>
<keyword evidence="6" id="KW-1185">Reference proteome</keyword>
<dbReference type="InterPro" id="IPR000847">
    <property type="entry name" value="LysR_HTH_N"/>
</dbReference>
<dbReference type="PANTHER" id="PTHR30126">
    <property type="entry name" value="HTH-TYPE TRANSCRIPTIONAL REGULATOR"/>
    <property type="match status" value="1"/>
</dbReference>
<proteinExistence type="inferred from homology"/>
<evidence type="ECO:0000256" key="1">
    <source>
        <dbReference type="ARBA" id="ARBA00009437"/>
    </source>
</evidence>
<dbReference type="Proteomes" id="UP000315947">
    <property type="component" value="Chromosome"/>
</dbReference>
<evidence type="ECO:0000256" key="2">
    <source>
        <dbReference type="ARBA" id="ARBA00023015"/>
    </source>
</evidence>
<dbReference type="RefSeq" id="WP_144048209.1">
    <property type="nucleotide sequence ID" value="NZ_CP041614.1"/>
</dbReference>
<dbReference type="EMBL" id="CP041614">
    <property type="protein sequence ID" value="QDO85898.1"/>
    <property type="molecule type" value="Genomic_DNA"/>
</dbReference>
<dbReference type="PROSITE" id="PS50931">
    <property type="entry name" value="HTH_LYSR"/>
    <property type="match status" value="1"/>
</dbReference>
<dbReference type="PANTHER" id="PTHR30126:SF91">
    <property type="entry name" value="LYSR FAMILY TRANSCRIPTIONAL REGULATOR"/>
    <property type="match status" value="1"/>
</dbReference>
<dbReference type="SUPFAM" id="SSF53850">
    <property type="entry name" value="Periplasmic binding protein-like II"/>
    <property type="match status" value="1"/>
</dbReference>